<organism evidence="1 2">
    <name type="scientific">Agrobacterium phage OLIVR1</name>
    <dbReference type="NCBI Taxonomy" id="2723769"/>
    <lineage>
        <taxon>Viruses</taxon>
        <taxon>Duplodnaviria</taxon>
        <taxon>Heunggongvirae</taxon>
        <taxon>Uroviricota</taxon>
        <taxon>Caudoviricetes</taxon>
        <taxon>Schitoviridae</taxon>
        <taxon>Oliverunavirus</taxon>
        <taxon>Oliverunavirus OLIVR1</taxon>
    </lineage>
</organism>
<gene>
    <name evidence="1" type="ORF">Ab1vBOLIVR1_gp63</name>
</gene>
<accession>A0A858MRT1</accession>
<dbReference type="EMBL" id="MT234338">
    <property type="protein sequence ID" value="QIW87258.1"/>
    <property type="molecule type" value="Genomic_DNA"/>
</dbReference>
<protein>
    <submittedName>
        <fullName evidence="1">RIIA-like lysis inhibitor</fullName>
    </submittedName>
</protein>
<dbReference type="Proteomes" id="UP000671973">
    <property type="component" value="Segment"/>
</dbReference>
<evidence type="ECO:0000313" key="1">
    <source>
        <dbReference type="EMBL" id="QIW87258.1"/>
    </source>
</evidence>
<dbReference type="InterPro" id="IPR036890">
    <property type="entry name" value="HATPase_C_sf"/>
</dbReference>
<dbReference type="Gene3D" id="3.30.565.10">
    <property type="entry name" value="Histidine kinase-like ATPase, C-terminal domain"/>
    <property type="match status" value="1"/>
</dbReference>
<evidence type="ECO:0000313" key="2">
    <source>
        <dbReference type="Proteomes" id="UP000671973"/>
    </source>
</evidence>
<sequence length="826" mass="93975">MGVSAAKAFGIINSAEFITVLSSTLYSDAFLAVIREVVCNAWDAHKITNQTHIPVQIKIDETSLIIKDFGPGIDPAKMTEIYCTYGGSTKKAQENQTGGFGLGSKSPFAYTTHFTVTVSWGGKKTIWAISRGSADTKGMPDARIIVSVPTTETGVEVEIPINDPADVTKFKKVISQVVGFGEINATLNGMPIPTVPISKGEEGFLVTNRIPPSQNGLLYVRYGNVVYPIPSHREYEELYEGAKEILERSRNEYERGYAYSIRPSLNVIFEAAANSISVTPSRESIHASDRTIATITILLKKFIDAFSKVGSDGHLAREEQLIIDQMIRNKQDLRDMLFDDNIIKTYYQNKENKYRTLQGDFFSAKEVILGFAVQGYMFNNDNFLAKLKMARLNRAIKEESADKDLLIQFRKIMKEHPYMWDRGKSHRPHHIRYTGILTKAVKANLNPKNLIIWDREGYMGRRAFAGQELYLSQDSLKNLLIMSKRVVMIVGSKSQIRDTPWGRTKPDGWDYIPERGCLVYLMGARKYANKNETIRFFKKQGFIVIDIIAEEEKYAPKPLLAPTITKTDKPVFKKPKDHFVGLKTLIYTSGDQQFFGRRQHLDKSDEEKIWIKNPEFVFTAYCTRDDSYRARFFEFGDQKALEIVQRFGDKGAIALNKNQREKMIAAGAIDGETYVMDRIIEGVINNPSFKDYYQNMNWFSGYKQLNGLLYNDILLYTKLGKQLPKVPTLNEDELELLELFTHFRQKFKYQYSSIASSKKFAKAGEVIDEWKSKANKNPLKGIIADDVDKRLSFIDLSDILENLADDNTSPRNRAYLETLLLTTFLG</sequence>
<name>A0A858MRT1_9CAUD</name>
<reference evidence="1 2" key="1">
    <citation type="submission" date="2020-03" db="EMBL/GenBank/DDBJ databases">
        <authorList>
            <person name="Holtappels D."/>
            <person name="Bomans J.P.J."/>
            <person name="Lavigne R."/>
            <person name="Wagemans J."/>
        </authorList>
    </citation>
    <scope>NUCLEOTIDE SEQUENCE [LARGE SCALE GENOMIC DNA]</scope>
    <source>
        <strain evidence="1 2">OLIVR1</strain>
    </source>
</reference>
<keyword evidence="2" id="KW-1185">Reference proteome</keyword>
<proteinExistence type="predicted"/>
<dbReference type="SUPFAM" id="SSF55874">
    <property type="entry name" value="ATPase domain of HSP90 chaperone/DNA topoisomerase II/histidine kinase"/>
    <property type="match status" value="1"/>
</dbReference>